<dbReference type="SFLD" id="SFLDF00562">
    <property type="entry name" value="HemN-like__clustered_with_heat"/>
    <property type="match status" value="1"/>
</dbReference>
<dbReference type="SMART" id="SM00729">
    <property type="entry name" value="Elp3"/>
    <property type="match status" value="1"/>
</dbReference>
<dbReference type="Pfam" id="PF06969">
    <property type="entry name" value="HemN_C"/>
    <property type="match status" value="1"/>
</dbReference>
<dbReference type="GO" id="GO:0006779">
    <property type="term" value="P:porphyrin-containing compound biosynthetic process"/>
    <property type="evidence" value="ECO:0007669"/>
    <property type="project" value="InterPro"/>
</dbReference>
<keyword evidence="3 9" id="KW-0349">Heme</keyword>
<dbReference type="InterPro" id="IPR007197">
    <property type="entry name" value="rSAM"/>
</dbReference>
<comment type="similarity">
    <text evidence="1">Belongs to the anaerobic coproporphyrinogen-III oxidase family. HemW subfamily.</text>
</comment>
<name>A0A9D9I0H4_9FIRM</name>
<dbReference type="SFLD" id="SFLDS00029">
    <property type="entry name" value="Radical_SAM"/>
    <property type="match status" value="1"/>
</dbReference>
<evidence type="ECO:0000256" key="5">
    <source>
        <dbReference type="ARBA" id="ARBA00022723"/>
    </source>
</evidence>
<dbReference type="AlphaFoldDB" id="A0A9D9I0H4"/>
<keyword evidence="7 9" id="KW-0411">Iron-sulfur</keyword>
<comment type="caution">
    <text evidence="11">The sequence shown here is derived from an EMBL/GenBank/DDBJ whole genome shotgun (WGS) entry which is preliminary data.</text>
</comment>
<dbReference type="PROSITE" id="PS51918">
    <property type="entry name" value="RADICAL_SAM"/>
    <property type="match status" value="1"/>
</dbReference>
<keyword evidence="4 9" id="KW-0949">S-adenosyl-L-methionine</keyword>
<comment type="function">
    <text evidence="9">Probably acts as a heme chaperone, transferring heme to an unknown acceptor. Binds one molecule of heme per monomer, possibly covalently. Binds 1 [4Fe-4S] cluster. The cluster is coordinated with 3 cysteines and an exchangeable S-adenosyl-L-methionine.</text>
</comment>
<evidence type="ECO:0000256" key="8">
    <source>
        <dbReference type="ARBA" id="ARBA00023186"/>
    </source>
</evidence>
<evidence type="ECO:0000256" key="2">
    <source>
        <dbReference type="ARBA" id="ARBA00017228"/>
    </source>
</evidence>
<dbReference type="EMBL" id="JADIML010000145">
    <property type="protein sequence ID" value="MBO8463317.1"/>
    <property type="molecule type" value="Genomic_DNA"/>
</dbReference>
<reference evidence="11" key="1">
    <citation type="submission" date="2020-10" db="EMBL/GenBank/DDBJ databases">
        <authorList>
            <person name="Gilroy R."/>
        </authorList>
    </citation>
    <scope>NUCLEOTIDE SEQUENCE</scope>
    <source>
        <strain evidence="11">E3-2379</strain>
    </source>
</reference>
<comment type="subcellular location">
    <subcellularLocation>
        <location evidence="9">Cytoplasm</location>
    </subcellularLocation>
</comment>
<feature type="domain" description="Radical SAM core" evidence="10">
    <location>
        <begin position="1"/>
        <end position="242"/>
    </location>
</feature>
<keyword evidence="6 9" id="KW-0408">Iron</keyword>
<dbReference type="SFLD" id="SFLDF00288">
    <property type="entry name" value="HemN-like__clustered_with_nucl"/>
    <property type="match status" value="1"/>
</dbReference>
<evidence type="ECO:0000256" key="7">
    <source>
        <dbReference type="ARBA" id="ARBA00023014"/>
    </source>
</evidence>
<dbReference type="GO" id="GO:0004109">
    <property type="term" value="F:coproporphyrinogen oxidase activity"/>
    <property type="evidence" value="ECO:0007669"/>
    <property type="project" value="InterPro"/>
</dbReference>
<evidence type="ECO:0000256" key="1">
    <source>
        <dbReference type="ARBA" id="ARBA00006100"/>
    </source>
</evidence>
<sequence length="404" mass="46996">MKQREMSLYIHIPFCVKKCNYCDFLSFSSSDTVKKQYIKALCQEIESFFAVQKQEKDNTEEIIIKTIFFGGGTPSILEAKQIEVVMDAVRKTFVIAADAEITIEMNPGTIKREKLETYQKIGINRLSIGLQTTDDERLKVLGRVHTYEQFLENYKMARELGFQNISVDLMSALPKESINDYQKDLERVLELEPEHISSYSLIIEEGTPFYDNNEILERLPSEEEDRAMYDLTEQILLERGYHRYEISNYAKTGKESRHNSVYWTGGEYVGFGLGASSYLRSDHPYLQDSKEQLEQYYGVRFKNETNIKKYIQNSYVPILEKEEVTFLSKQEAMEEFMFLGLRMMQGIKEQQFLEQFHISVQSVYGDVVEKFVGMGLLEQTDGRICFTKKGIDVSNSILCEFLKE</sequence>
<dbReference type="SUPFAM" id="SSF102114">
    <property type="entry name" value="Radical SAM enzymes"/>
    <property type="match status" value="1"/>
</dbReference>
<dbReference type="InterPro" id="IPR010723">
    <property type="entry name" value="HemN_C"/>
</dbReference>
<evidence type="ECO:0000313" key="11">
    <source>
        <dbReference type="EMBL" id="MBO8463317.1"/>
    </source>
</evidence>
<evidence type="ECO:0000256" key="4">
    <source>
        <dbReference type="ARBA" id="ARBA00022691"/>
    </source>
</evidence>
<dbReference type="CDD" id="cd01335">
    <property type="entry name" value="Radical_SAM"/>
    <property type="match status" value="1"/>
</dbReference>
<reference evidence="11" key="2">
    <citation type="journal article" date="2021" name="PeerJ">
        <title>Extensive microbial diversity within the chicken gut microbiome revealed by metagenomics and culture.</title>
        <authorList>
            <person name="Gilroy R."/>
            <person name="Ravi A."/>
            <person name="Getino M."/>
            <person name="Pursley I."/>
            <person name="Horton D.L."/>
            <person name="Alikhan N.F."/>
            <person name="Baker D."/>
            <person name="Gharbi K."/>
            <person name="Hall N."/>
            <person name="Watson M."/>
            <person name="Adriaenssens E.M."/>
            <person name="Foster-Nyarko E."/>
            <person name="Jarju S."/>
            <person name="Secka A."/>
            <person name="Antonio M."/>
            <person name="Oren A."/>
            <person name="Chaudhuri R.R."/>
            <person name="La Ragione R."/>
            <person name="Hildebrand F."/>
            <person name="Pallen M.J."/>
        </authorList>
    </citation>
    <scope>NUCLEOTIDE SEQUENCE</scope>
    <source>
        <strain evidence="11">E3-2379</strain>
    </source>
</reference>
<dbReference type="InterPro" id="IPR006638">
    <property type="entry name" value="Elp3/MiaA/NifB-like_rSAM"/>
</dbReference>
<protein>
    <recommendedName>
        <fullName evidence="2 9">Heme chaperone HemW</fullName>
    </recommendedName>
</protein>
<keyword evidence="8 9" id="KW-0143">Chaperone</keyword>
<gene>
    <name evidence="11" type="ORF">IAC13_05230</name>
</gene>
<evidence type="ECO:0000256" key="9">
    <source>
        <dbReference type="RuleBase" id="RU364116"/>
    </source>
</evidence>
<dbReference type="NCBIfam" id="TIGR00539">
    <property type="entry name" value="hemN_rel"/>
    <property type="match status" value="1"/>
</dbReference>
<evidence type="ECO:0000259" key="10">
    <source>
        <dbReference type="PROSITE" id="PS51918"/>
    </source>
</evidence>
<evidence type="ECO:0000313" key="12">
    <source>
        <dbReference type="Proteomes" id="UP000823618"/>
    </source>
</evidence>
<dbReference type="GO" id="GO:0051539">
    <property type="term" value="F:4 iron, 4 sulfur cluster binding"/>
    <property type="evidence" value="ECO:0007669"/>
    <property type="project" value="UniProtKB-UniRule"/>
</dbReference>
<dbReference type="InterPro" id="IPR004559">
    <property type="entry name" value="HemW-like"/>
</dbReference>
<dbReference type="InterPro" id="IPR013785">
    <property type="entry name" value="Aldolase_TIM"/>
</dbReference>
<evidence type="ECO:0000256" key="3">
    <source>
        <dbReference type="ARBA" id="ARBA00022617"/>
    </source>
</evidence>
<evidence type="ECO:0000256" key="6">
    <source>
        <dbReference type="ARBA" id="ARBA00023004"/>
    </source>
</evidence>
<dbReference type="PANTHER" id="PTHR13932">
    <property type="entry name" value="COPROPORPHYRINIGEN III OXIDASE"/>
    <property type="match status" value="1"/>
</dbReference>
<dbReference type="SFLD" id="SFLDG01065">
    <property type="entry name" value="anaerobic_coproporphyrinogen-I"/>
    <property type="match status" value="1"/>
</dbReference>
<keyword evidence="9" id="KW-0004">4Fe-4S</keyword>
<accession>A0A9D9I0H4</accession>
<dbReference type="SFLD" id="SFLDG01082">
    <property type="entry name" value="B12-binding_domain_containing"/>
    <property type="match status" value="1"/>
</dbReference>
<keyword evidence="5 9" id="KW-0479">Metal-binding</keyword>
<keyword evidence="9" id="KW-0963">Cytoplasm</keyword>
<dbReference type="GO" id="GO:0005737">
    <property type="term" value="C:cytoplasm"/>
    <property type="evidence" value="ECO:0007669"/>
    <property type="project" value="UniProtKB-SubCell"/>
</dbReference>
<dbReference type="Gene3D" id="3.20.20.70">
    <property type="entry name" value="Aldolase class I"/>
    <property type="match status" value="1"/>
</dbReference>
<dbReference type="Pfam" id="PF04055">
    <property type="entry name" value="Radical_SAM"/>
    <property type="match status" value="1"/>
</dbReference>
<organism evidence="11 12">
    <name type="scientific">Candidatus Scybalomonas excrementavium</name>
    <dbReference type="NCBI Taxonomy" id="2840943"/>
    <lineage>
        <taxon>Bacteria</taxon>
        <taxon>Bacillati</taxon>
        <taxon>Bacillota</taxon>
        <taxon>Clostridia</taxon>
        <taxon>Lachnospirales</taxon>
        <taxon>Lachnospiraceae</taxon>
        <taxon>Lachnospiraceae incertae sedis</taxon>
        <taxon>Candidatus Scybalomonas</taxon>
    </lineage>
</organism>
<dbReference type="InterPro" id="IPR058240">
    <property type="entry name" value="rSAM_sf"/>
</dbReference>
<dbReference type="PANTHER" id="PTHR13932:SF5">
    <property type="entry name" value="RADICAL S-ADENOSYL METHIONINE DOMAIN-CONTAINING PROTEIN 1, MITOCHONDRIAL"/>
    <property type="match status" value="1"/>
</dbReference>
<dbReference type="GO" id="GO:0046872">
    <property type="term" value="F:metal ion binding"/>
    <property type="evidence" value="ECO:0007669"/>
    <property type="project" value="UniProtKB-UniRule"/>
</dbReference>
<proteinExistence type="inferred from homology"/>
<dbReference type="InterPro" id="IPR034505">
    <property type="entry name" value="Coproporphyrinogen-III_oxidase"/>
</dbReference>
<dbReference type="Proteomes" id="UP000823618">
    <property type="component" value="Unassembled WGS sequence"/>
</dbReference>